<protein>
    <submittedName>
        <fullName evidence="1">Uncharacterized protein</fullName>
    </submittedName>
</protein>
<dbReference type="InParanoid" id="H2XNS4"/>
<reference evidence="2" key="1">
    <citation type="journal article" date="2002" name="Science">
        <title>The draft genome of Ciona intestinalis: insights into chordate and vertebrate origins.</title>
        <authorList>
            <person name="Dehal P."/>
            <person name="Satou Y."/>
            <person name="Campbell R.K."/>
            <person name="Chapman J."/>
            <person name="Degnan B."/>
            <person name="De Tomaso A."/>
            <person name="Davidson B."/>
            <person name="Di Gregorio A."/>
            <person name="Gelpke M."/>
            <person name="Goodstein D.M."/>
            <person name="Harafuji N."/>
            <person name="Hastings K.E."/>
            <person name="Ho I."/>
            <person name="Hotta K."/>
            <person name="Huang W."/>
            <person name="Kawashima T."/>
            <person name="Lemaire P."/>
            <person name="Martinez D."/>
            <person name="Meinertzhagen I.A."/>
            <person name="Necula S."/>
            <person name="Nonaka M."/>
            <person name="Putnam N."/>
            <person name="Rash S."/>
            <person name="Saiga H."/>
            <person name="Satake M."/>
            <person name="Terry A."/>
            <person name="Yamada L."/>
            <person name="Wang H.G."/>
            <person name="Awazu S."/>
            <person name="Azumi K."/>
            <person name="Boore J."/>
            <person name="Branno M."/>
            <person name="Chin-Bow S."/>
            <person name="DeSantis R."/>
            <person name="Doyle S."/>
            <person name="Francino P."/>
            <person name="Keys D.N."/>
            <person name="Haga S."/>
            <person name="Hayashi H."/>
            <person name="Hino K."/>
            <person name="Imai K.S."/>
            <person name="Inaba K."/>
            <person name="Kano S."/>
            <person name="Kobayashi K."/>
            <person name="Kobayashi M."/>
            <person name="Lee B.I."/>
            <person name="Makabe K.W."/>
            <person name="Manohar C."/>
            <person name="Matassi G."/>
            <person name="Medina M."/>
            <person name="Mochizuki Y."/>
            <person name="Mount S."/>
            <person name="Morishita T."/>
            <person name="Miura S."/>
            <person name="Nakayama A."/>
            <person name="Nishizaka S."/>
            <person name="Nomoto H."/>
            <person name="Ohta F."/>
            <person name="Oishi K."/>
            <person name="Rigoutsos I."/>
            <person name="Sano M."/>
            <person name="Sasaki A."/>
            <person name="Sasakura Y."/>
            <person name="Shoguchi E."/>
            <person name="Shin-i T."/>
            <person name="Spagnuolo A."/>
            <person name="Stainier D."/>
            <person name="Suzuki M.M."/>
            <person name="Tassy O."/>
            <person name="Takatori N."/>
            <person name="Tokuoka M."/>
            <person name="Yagi K."/>
            <person name="Yoshizaki F."/>
            <person name="Wada S."/>
            <person name="Zhang C."/>
            <person name="Hyatt P.D."/>
            <person name="Larimer F."/>
            <person name="Detter C."/>
            <person name="Doggett N."/>
            <person name="Glavina T."/>
            <person name="Hawkins T."/>
            <person name="Richardson P."/>
            <person name="Lucas S."/>
            <person name="Kohara Y."/>
            <person name="Levine M."/>
            <person name="Satoh N."/>
            <person name="Rokhsar D.S."/>
        </authorList>
    </citation>
    <scope>NUCLEOTIDE SEQUENCE [LARGE SCALE GENOMIC DNA]</scope>
</reference>
<dbReference type="EMBL" id="EAAA01001949">
    <property type="status" value="NOT_ANNOTATED_CDS"/>
    <property type="molecule type" value="Genomic_DNA"/>
</dbReference>
<dbReference type="AlphaFoldDB" id="H2XNS4"/>
<evidence type="ECO:0000313" key="1">
    <source>
        <dbReference type="Ensembl" id="ENSCINP00000031307.1"/>
    </source>
</evidence>
<reference evidence="1" key="3">
    <citation type="submission" date="2025-08" db="UniProtKB">
        <authorList>
            <consortium name="Ensembl"/>
        </authorList>
    </citation>
    <scope>IDENTIFICATION</scope>
</reference>
<accession>H2XNS4</accession>
<evidence type="ECO:0000313" key="2">
    <source>
        <dbReference type="Proteomes" id="UP000008144"/>
    </source>
</evidence>
<name>H2XNS4_CIOIN</name>
<proteinExistence type="predicted"/>
<dbReference type="HOGENOM" id="CLU_3207331_0_0_1"/>
<dbReference type="Proteomes" id="UP000008144">
    <property type="component" value="Chromosome 4"/>
</dbReference>
<keyword evidence="2" id="KW-1185">Reference proteome</keyword>
<reference evidence="1" key="2">
    <citation type="journal article" date="2008" name="Genome Biol.">
        <title>Improved genome assembly and evidence-based global gene model set for the chordate Ciona intestinalis: new insight into intron and operon populations.</title>
        <authorList>
            <person name="Satou Y."/>
            <person name="Mineta K."/>
            <person name="Ogasawara M."/>
            <person name="Sasakura Y."/>
            <person name="Shoguchi E."/>
            <person name="Ueno K."/>
            <person name="Yamada L."/>
            <person name="Matsumoto J."/>
            <person name="Wasserscheid J."/>
            <person name="Dewar K."/>
            <person name="Wiley G.B."/>
            <person name="Macmil S.L."/>
            <person name="Roe B.A."/>
            <person name="Zeller R.W."/>
            <person name="Hastings K.E."/>
            <person name="Lemaire P."/>
            <person name="Lindquist E."/>
            <person name="Endo T."/>
            <person name="Hotta K."/>
            <person name="Inaba K."/>
        </authorList>
    </citation>
    <scope>NUCLEOTIDE SEQUENCE [LARGE SCALE GENOMIC DNA]</scope>
    <source>
        <strain evidence="1">wild type</strain>
    </source>
</reference>
<reference evidence="1" key="4">
    <citation type="submission" date="2025-09" db="UniProtKB">
        <authorList>
            <consortium name="Ensembl"/>
        </authorList>
    </citation>
    <scope>IDENTIFICATION</scope>
</reference>
<dbReference type="Ensembl" id="ENSCINT00000035725.1">
    <property type="protein sequence ID" value="ENSCINP00000031307.1"/>
    <property type="gene ID" value="ENSCING00000023729.1"/>
</dbReference>
<organism evidence="1 2">
    <name type="scientific">Ciona intestinalis</name>
    <name type="common">Transparent sea squirt</name>
    <name type="synonym">Ascidia intestinalis</name>
    <dbReference type="NCBI Taxonomy" id="7719"/>
    <lineage>
        <taxon>Eukaryota</taxon>
        <taxon>Metazoa</taxon>
        <taxon>Chordata</taxon>
        <taxon>Tunicata</taxon>
        <taxon>Ascidiacea</taxon>
        <taxon>Phlebobranchia</taxon>
        <taxon>Cionidae</taxon>
        <taxon>Ciona</taxon>
    </lineage>
</organism>
<sequence>MYNTCFFFCCAKIKLFKVAFSQTFIAYFRVVLKFQSRKRGNDTES</sequence>